<dbReference type="GeneID" id="63774243"/>
<dbReference type="PANTHER" id="PTHR47843">
    <property type="entry name" value="BTB DOMAIN-CONTAINING PROTEIN-RELATED"/>
    <property type="match status" value="1"/>
</dbReference>
<dbReference type="InterPro" id="IPR000210">
    <property type="entry name" value="BTB/POZ_dom"/>
</dbReference>
<feature type="domain" description="BTB" evidence="1">
    <location>
        <begin position="20"/>
        <end position="87"/>
    </location>
</feature>
<proteinExistence type="predicted"/>
<dbReference type="EMBL" id="MCFJ01000003">
    <property type="protein sequence ID" value="ORY68320.1"/>
    <property type="molecule type" value="Genomic_DNA"/>
</dbReference>
<dbReference type="Gene3D" id="3.30.710.10">
    <property type="entry name" value="Potassium Channel Kv1.1, Chain A"/>
    <property type="match status" value="1"/>
</dbReference>
<dbReference type="PROSITE" id="PS50097">
    <property type="entry name" value="BTB"/>
    <property type="match status" value="1"/>
</dbReference>
<dbReference type="AlphaFoldDB" id="A0A1Y2E9R2"/>
<gene>
    <name evidence="2" type="ORF">BCR38DRAFT_406256</name>
</gene>
<dbReference type="Pfam" id="PF00651">
    <property type="entry name" value="BTB"/>
    <property type="match status" value="1"/>
</dbReference>
<keyword evidence="3" id="KW-1185">Reference proteome</keyword>
<protein>
    <recommendedName>
        <fullName evidence="1">BTB domain-containing protein</fullName>
    </recommendedName>
</protein>
<dbReference type="InterPro" id="IPR011333">
    <property type="entry name" value="SKP1/BTB/POZ_sf"/>
</dbReference>
<dbReference type="RefSeq" id="XP_040718607.1">
    <property type="nucleotide sequence ID" value="XM_040858031.1"/>
</dbReference>
<dbReference type="PANTHER" id="PTHR47843:SF5">
    <property type="entry name" value="BTB_POZ DOMAIN PROTEIN"/>
    <property type="match status" value="1"/>
</dbReference>
<evidence type="ECO:0000313" key="2">
    <source>
        <dbReference type="EMBL" id="ORY68320.1"/>
    </source>
</evidence>
<dbReference type="CDD" id="cd18186">
    <property type="entry name" value="BTB_POZ_ZBTB_KLHL-like"/>
    <property type="match status" value="1"/>
</dbReference>
<dbReference type="InParanoid" id="A0A1Y2E9R2"/>
<comment type="caution">
    <text evidence="2">The sequence shown here is derived from an EMBL/GenBank/DDBJ whole genome shotgun (WGS) entry which is preliminary data.</text>
</comment>
<evidence type="ECO:0000259" key="1">
    <source>
        <dbReference type="PROSITE" id="PS50097"/>
    </source>
</evidence>
<dbReference type="OrthoDB" id="6359816at2759"/>
<organism evidence="2 3">
    <name type="scientific">Pseudomassariella vexata</name>
    <dbReference type="NCBI Taxonomy" id="1141098"/>
    <lineage>
        <taxon>Eukaryota</taxon>
        <taxon>Fungi</taxon>
        <taxon>Dikarya</taxon>
        <taxon>Ascomycota</taxon>
        <taxon>Pezizomycotina</taxon>
        <taxon>Sordariomycetes</taxon>
        <taxon>Xylariomycetidae</taxon>
        <taxon>Amphisphaeriales</taxon>
        <taxon>Pseudomassariaceae</taxon>
        <taxon>Pseudomassariella</taxon>
    </lineage>
</organism>
<evidence type="ECO:0000313" key="3">
    <source>
        <dbReference type="Proteomes" id="UP000193689"/>
    </source>
</evidence>
<name>A0A1Y2E9R2_9PEZI</name>
<dbReference type="SUPFAM" id="SSF54695">
    <property type="entry name" value="POZ domain"/>
    <property type="match status" value="1"/>
</dbReference>
<reference evidence="2 3" key="1">
    <citation type="submission" date="2016-07" db="EMBL/GenBank/DDBJ databases">
        <title>Pervasive Adenine N6-methylation of Active Genes in Fungi.</title>
        <authorList>
            <consortium name="DOE Joint Genome Institute"/>
            <person name="Mondo S.J."/>
            <person name="Dannebaum R.O."/>
            <person name="Kuo R.C."/>
            <person name="Labutti K."/>
            <person name="Haridas S."/>
            <person name="Kuo A."/>
            <person name="Salamov A."/>
            <person name="Ahrendt S.R."/>
            <person name="Lipzen A."/>
            <person name="Sullivan W."/>
            <person name="Andreopoulos W.B."/>
            <person name="Clum A."/>
            <person name="Lindquist E."/>
            <person name="Daum C."/>
            <person name="Ramamoorthy G.K."/>
            <person name="Gryganskyi A."/>
            <person name="Culley D."/>
            <person name="Magnuson J.K."/>
            <person name="James T.Y."/>
            <person name="O'Malley M.A."/>
            <person name="Stajich J.E."/>
            <person name="Spatafora J.W."/>
            <person name="Visel A."/>
            <person name="Grigoriev I.V."/>
        </authorList>
    </citation>
    <scope>NUCLEOTIDE SEQUENCE [LARGE SCALE GENOMIC DNA]</scope>
    <source>
        <strain evidence="2 3">CBS 129021</strain>
    </source>
</reference>
<dbReference type="STRING" id="1141098.A0A1Y2E9R2"/>
<dbReference type="Proteomes" id="UP000193689">
    <property type="component" value="Unassembled WGS sequence"/>
</dbReference>
<accession>A0A1Y2E9R2</accession>
<sequence length="242" mass="27693">MASHKLMMKISRARERKDFTDFELECESCTIPVHKIILCSQSELFSRVCNGKYQESEIGVYRMIDDSLTMVQRMVDYFYTGDYNDEPSSKAEDGLSSLQVNARMFALADKYFVDDLMVLAAAKYAKALQDDPDCRRFLASVEDVFTLTPDSVKLLRNKAVDFARRYVEKGTWDADFGSLYDQVALENPGFVKGLLDSIIRKPLTEKCTKCGPTKQIQTKQRRAEYDFNEMVVNAVLILFRGV</sequence>